<name>A0ABN6EXN2_9BACT</name>
<comment type="subunit">
    <text evidence="6">Homodecamer.</text>
</comment>
<comment type="pathway">
    <text evidence="6">Carbohydrate metabolism; D-ribose degradation; D-ribose 5-phosphate from beta-D-ribopyranose: step 1/2.</text>
</comment>
<dbReference type="HAMAP" id="MF_01661">
    <property type="entry name" value="D_rib_pyranase"/>
    <property type="match status" value="1"/>
</dbReference>
<keyword evidence="4 6" id="KW-0413">Isomerase</keyword>
<evidence type="ECO:0000256" key="6">
    <source>
        <dbReference type="HAMAP-Rule" id="MF_01661"/>
    </source>
</evidence>
<evidence type="ECO:0000256" key="1">
    <source>
        <dbReference type="ARBA" id="ARBA00000223"/>
    </source>
</evidence>
<feature type="binding site" evidence="6">
    <location>
        <begin position="128"/>
        <end position="130"/>
    </location>
    <ligand>
        <name>substrate</name>
    </ligand>
</feature>
<evidence type="ECO:0000256" key="5">
    <source>
        <dbReference type="ARBA" id="ARBA00023277"/>
    </source>
</evidence>
<feature type="active site" description="Proton donor" evidence="6">
    <location>
        <position position="20"/>
    </location>
</feature>
<feature type="binding site" evidence="6">
    <location>
        <position position="28"/>
    </location>
    <ligand>
        <name>substrate</name>
    </ligand>
</feature>
<evidence type="ECO:0000256" key="2">
    <source>
        <dbReference type="ARBA" id="ARBA00012862"/>
    </source>
</evidence>
<dbReference type="InterPro" id="IPR023750">
    <property type="entry name" value="RbsD-like_sf"/>
</dbReference>
<dbReference type="Proteomes" id="UP001053296">
    <property type="component" value="Chromosome"/>
</dbReference>
<dbReference type="Gene3D" id="3.40.1650.10">
    <property type="entry name" value="RbsD-like domain"/>
    <property type="match status" value="1"/>
</dbReference>
<protein>
    <recommendedName>
        <fullName evidence="2 6">D-ribose pyranase</fullName>
        <ecNumber evidence="2 6">5.4.99.62</ecNumber>
    </recommendedName>
</protein>
<dbReference type="SUPFAM" id="SSF102546">
    <property type="entry name" value="RbsD-like"/>
    <property type="match status" value="1"/>
</dbReference>
<comment type="function">
    <text evidence="6">Catalyzes the interconversion of beta-pyran and beta-furan forms of D-ribose.</text>
</comment>
<dbReference type="InterPro" id="IPR023064">
    <property type="entry name" value="D-ribose_pyranase"/>
</dbReference>
<keyword evidence="3 6" id="KW-0963">Cytoplasm</keyword>
<organism evidence="7 8">
    <name type="scientific">Pseudodesulfovibrio sediminis</name>
    <dbReference type="NCBI Taxonomy" id="2810563"/>
    <lineage>
        <taxon>Bacteria</taxon>
        <taxon>Pseudomonadati</taxon>
        <taxon>Thermodesulfobacteriota</taxon>
        <taxon>Desulfovibrionia</taxon>
        <taxon>Desulfovibrionales</taxon>
        <taxon>Desulfovibrionaceae</taxon>
    </lineage>
</organism>
<evidence type="ECO:0000256" key="4">
    <source>
        <dbReference type="ARBA" id="ARBA00023235"/>
    </source>
</evidence>
<evidence type="ECO:0000256" key="3">
    <source>
        <dbReference type="ARBA" id="ARBA00022490"/>
    </source>
</evidence>
<comment type="subcellular location">
    <subcellularLocation>
        <location evidence="6">Cytoplasm</location>
    </subcellularLocation>
</comment>
<dbReference type="NCBIfam" id="NF008761">
    <property type="entry name" value="PRK11797.1"/>
    <property type="match status" value="1"/>
</dbReference>
<accession>A0ABN6EXN2</accession>
<feature type="binding site" evidence="6">
    <location>
        <position position="106"/>
    </location>
    <ligand>
        <name>substrate</name>
    </ligand>
</feature>
<sequence length="139" mass="15244">MKKAKLINSEISYVIAKLGHFDCLTVCDAGLPVPPGVQRIDLAVTEGVPSFMDTVRAIVSELQIESVELAKEFPQASLGCYQELADFLKQTGVERGREMPVFFVPHEEFKVNSAKSVAIVRTGEFTPYANVTFTSGVVF</sequence>
<dbReference type="RefSeq" id="WP_229591757.1">
    <property type="nucleotide sequence ID" value="NZ_AP024485.1"/>
</dbReference>
<keyword evidence="5 6" id="KW-0119">Carbohydrate metabolism</keyword>
<proteinExistence type="inferred from homology"/>
<dbReference type="InterPro" id="IPR007721">
    <property type="entry name" value="RbsD_FucU"/>
</dbReference>
<comment type="similarity">
    <text evidence="6">Belongs to the RbsD / FucU family. RbsD subfamily.</text>
</comment>
<dbReference type="EC" id="5.4.99.62" evidence="2 6"/>
<dbReference type="PANTHER" id="PTHR37831:SF1">
    <property type="entry name" value="D-RIBOSE PYRANASE"/>
    <property type="match status" value="1"/>
</dbReference>
<gene>
    <name evidence="6 7" type="primary">rbsD</name>
    <name evidence="7" type="ORF">PSDVSF_30410</name>
</gene>
<dbReference type="PANTHER" id="PTHR37831">
    <property type="entry name" value="D-RIBOSE PYRANASE"/>
    <property type="match status" value="1"/>
</dbReference>
<dbReference type="EMBL" id="AP024485">
    <property type="protein sequence ID" value="BCS89799.1"/>
    <property type="molecule type" value="Genomic_DNA"/>
</dbReference>
<keyword evidence="8" id="KW-1185">Reference proteome</keyword>
<evidence type="ECO:0000313" key="8">
    <source>
        <dbReference type="Proteomes" id="UP001053296"/>
    </source>
</evidence>
<dbReference type="Pfam" id="PF05025">
    <property type="entry name" value="RbsD_FucU"/>
    <property type="match status" value="1"/>
</dbReference>
<reference evidence="7" key="1">
    <citation type="journal article" date="2022" name="Arch. Microbiol.">
        <title>Pseudodesulfovibrio sediminis sp. nov., a mesophilic and neutrophilic sulfate-reducing bacterium isolated from sediment of a brackish lake.</title>
        <authorList>
            <person name="Takahashi A."/>
            <person name="Kojima H."/>
            <person name="Watanabe M."/>
            <person name="Fukui M."/>
        </authorList>
    </citation>
    <scope>NUCLEOTIDE SEQUENCE</scope>
    <source>
        <strain evidence="7">SF6</strain>
    </source>
</reference>
<comment type="catalytic activity">
    <reaction evidence="1 6">
        <text>beta-D-ribopyranose = beta-D-ribofuranose</text>
        <dbReference type="Rhea" id="RHEA:25432"/>
        <dbReference type="ChEBI" id="CHEBI:27476"/>
        <dbReference type="ChEBI" id="CHEBI:47002"/>
        <dbReference type="EC" id="5.4.99.62"/>
    </reaction>
</comment>
<evidence type="ECO:0000313" key="7">
    <source>
        <dbReference type="EMBL" id="BCS89799.1"/>
    </source>
</evidence>